<evidence type="ECO:0000313" key="1">
    <source>
        <dbReference type="EMBL" id="TXF13801.1"/>
    </source>
</evidence>
<dbReference type="EMBL" id="VPFL01000001">
    <property type="protein sequence ID" value="TXF13801.1"/>
    <property type="molecule type" value="Genomic_DNA"/>
</dbReference>
<sequence length="138" mass="13956">MLPGLTGKDLIMPGRRFLLGFLALLLAIGPVGSYAHTLEHVLSGAGIDFPGIEEGRSKSGVPAAYGEEGGSPQRGYSLGCDLFGAHAPMGAAAPAPSMPAVAPASSATVPAAPSLFRVNANPAPFLQRAPPHDSLMLA</sequence>
<dbReference type="InParanoid" id="A0A5C7EZG3"/>
<dbReference type="AlphaFoldDB" id="A0A5C7EZG3"/>
<comment type="caution">
    <text evidence="1">The sequence shown here is derived from an EMBL/GenBank/DDBJ whole genome shotgun (WGS) entry which is preliminary data.</text>
</comment>
<name>A0A5C7EZG3_9PROT</name>
<protein>
    <submittedName>
        <fullName evidence="1">Uncharacterized protein</fullName>
    </submittedName>
</protein>
<reference evidence="1 2" key="1">
    <citation type="submission" date="2019-08" db="EMBL/GenBank/DDBJ databases">
        <title>Pelomicrobium methylotrophicum gen. nov., sp. nov. a moderately thermophilic, facultatively anaerobic, lithoautotrophic and methylotrophic bacterium isolated from a terrestrial mud volcano.</title>
        <authorList>
            <person name="Slobodkina G.B."/>
            <person name="Merkel A.Y."/>
            <person name="Slobodkin A.I."/>
        </authorList>
    </citation>
    <scope>NUCLEOTIDE SEQUENCE [LARGE SCALE GENOMIC DNA]</scope>
    <source>
        <strain evidence="1 2">SM250</strain>
    </source>
</reference>
<gene>
    <name evidence="1" type="ORF">FR698_01485</name>
</gene>
<dbReference type="Proteomes" id="UP000321201">
    <property type="component" value="Unassembled WGS sequence"/>
</dbReference>
<accession>A0A5C7EZG3</accession>
<organism evidence="1 2">
    <name type="scientific">Pelomicrobium methylotrophicum</name>
    <dbReference type="NCBI Taxonomy" id="2602750"/>
    <lineage>
        <taxon>Bacteria</taxon>
        <taxon>Pseudomonadati</taxon>
        <taxon>Pseudomonadota</taxon>
        <taxon>Hydrogenophilia</taxon>
        <taxon>Hydrogenophilia incertae sedis</taxon>
        <taxon>Pelomicrobium</taxon>
    </lineage>
</organism>
<keyword evidence="2" id="KW-1185">Reference proteome</keyword>
<evidence type="ECO:0000313" key="2">
    <source>
        <dbReference type="Proteomes" id="UP000321201"/>
    </source>
</evidence>
<proteinExistence type="predicted"/>
<dbReference type="RefSeq" id="WP_147798386.1">
    <property type="nucleotide sequence ID" value="NZ_VPFL01000001.1"/>
</dbReference>